<dbReference type="OrthoDB" id="1690717at2759"/>
<protein>
    <submittedName>
        <fullName evidence="4">Uncharacterized protein LOC104235211</fullName>
    </submittedName>
</protein>
<feature type="domain" description="Integrase zinc-binding" evidence="2">
    <location>
        <begin position="101"/>
        <end position="152"/>
    </location>
</feature>
<accession>A0A1U7X545</accession>
<sequence length="201" mass="22210">MLLANLGSSVDSDEFNSGTVVKLMSSVIEEDQSKVNLTSLTWDWRNKYVDCLKKGKLPSNPKESKAIRTKAARFSLVEVKLYRRSFFGPLARCLGTGDTDYVMREVHEGTCGNHSGAESLVRKLIRAGYYWNKIEKDGKDFVQKCNECQRAQGESHSETPSQTSHTLPSLEEIRGAPAPAPTPVPPAPQPNAPGQDMRDAI</sequence>
<dbReference type="eggNOG" id="KOG0017">
    <property type="taxonomic scope" value="Eukaryota"/>
</dbReference>
<keyword evidence="3" id="KW-1185">Reference proteome</keyword>
<evidence type="ECO:0000259" key="2">
    <source>
        <dbReference type="Pfam" id="PF17921"/>
    </source>
</evidence>
<dbReference type="InterPro" id="IPR041588">
    <property type="entry name" value="Integrase_H2C2"/>
</dbReference>
<evidence type="ECO:0000256" key="1">
    <source>
        <dbReference type="SAM" id="MobiDB-lite"/>
    </source>
</evidence>
<proteinExistence type="predicted"/>
<feature type="compositionally biased region" description="Polar residues" evidence="1">
    <location>
        <begin position="152"/>
        <end position="167"/>
    </location>
</feature>
<reference evidence="4" key="2">
    <citation type="submission" date="2025-08" db="UniProtKB">
        <authorList>
            <consortium name="RefSeq"/>
        </authorList>
    </citation>
    <scope>IDENTIFICATION</scope>
    <source>
        <tissue evidence="4">Leaf</tissue>
    </source>
</reference>
<dbReference type="PANTHER" id="PTHR48475:SF2">
    <property type="entry name" value="RIBONUCLEASE H"/>
    <property type="match status" value="1"/>
</dbReference>
<dbReference type="Gene3D" id="1.10.340.70">
    <property type="match status" value="1"/>
</dbReference>
<feature type="compositionally biased region" description="Pro residues" evidence="1">
    <location>
        <begin position="178"/>
        <end position="191"/>
    </location>
</feature>
<gene>
    <name evidence="4" type="primary">LOC104235211</name>
</gene>
<evidence type="ECO:0000313" key="4">
    <source>
        <dbReference type="RefSeq" id="XP_009787227.1"/>
    </source>
</evidence>
<organism evidence="3 4">
    <name type="scientific">Nicotiana sylvestris</name>
    <name type="common">Wood tobacco</name>
    <name type="synonym">South American tobacco</name>
    <dbReference type="NCBI Taxonomy" id="4096"/>
    <lineage>
        <taxon>Eukaryota</taxon>
        <taxon>Viridiplantae</taxon>
        <taxon>Streptophyta</taxon>
        <taxon>Embryophyta</taxon>
        <taxon>Tracheophyta</taxon>
        <taxon>Spermatophyta</taxon>
        <taxon>Magnoliopsida</taxon>
        <taxon>eudicotyledons</taxon>
        <taxon>Gunneridae</taxon>
        <taxon>Pentapetalae</taxon>
        <taxon>asterids</taxon>
        <taxon>lamiids</taxon>
        <taxon>Solanales</taxon>
        <taxon>Solanaceae</taxon>
        <taxon>Nicotianoideae</taxon>
        <taxon>Nicotianeae</taxon>
        <taxon>Nicotiana</taxon>
    </lineage>
</organism>
<dbReference type="Pfam" id="PF17921">
    <property type="entry name" value="Integrase_H2C2"/>
    <property type="match status" value="1"/>
</dbReference>
<dbReference type="AlphaFoldDB" id="A0A1U7X545"/>
<dbReference type="RefSeq" id="XP_009787227.1">
    <property type="nucleotide sequence ID" value="XM_009788925.1"/>
</dbReference>
<dbReference type="Proteomes" id="UP000189701">
    <property type="component" value="Unplaced"/>
</dbReference>
<feature type="region of interest" description="Disordered" evidence="1">
    <location>
        <begin position="151"/>
        <end position="201"/>
    </location>
</feature>
<reference evidence="3" key="1">
    <citation type="journal article" date="2013" name="Genome Biol.">
        <title>Reference genomes and transcriptomes of Nicotiana sylvestris and Nicotiana tomentosiformis.</title>
        <authorList>
            <person name="Sierro N."/>
            <person name="Battey J.N."/>
            <person name="Ouadi S."/>
            <person name="Bovet L."/>
            <person name="Goepfert S."/>
            <person name="Bakaher N."/>
            <person name="Peitsch M.C."/>
            <person name="Ivanov N.V."/>
        </authorList>
    </citation>
    <scope>NUCLEOTIDE SEQUENCE [LARGE SCALE GENOMIC DNA]</scope>
</reference>
<evidence type="ECO:0000313" key="3">
    <source>
        <dbReference type="Proteomes" id="UP000189701"/>
    </source>
</evidence>
<name>A0A1U7X545_NICSY</name>
<dbReference type="PANTHER" id="PTHR48475">
    <property type="entry name" value="RIBONUCLEASE H"/>
    <property type="match status" value="1"/>
</dbReference>